<dbReference type="KEGG" id="ccb:Clocel_2024"/>
<dbReference type="GO" id="GO:0009103">
    <property type="term" value="P:lipopolysaccharide biosynthetic process"/>
    <property type="evidence" value="ECO:0007669"/>
    <property type="project" value="TreeGrafter"/>
</dbReference>
<dbReference type="Proteomes" id="UP000002730">
    <property type="component" value="Chromosome"/>
</dbReference>
<dbReference type="GO" id="GO:0016757">
    <property type="term" value="F:glycosyltransferase activity"/>
    <property type="evidence" value="ECO:0007669"/>
    <property type="project" value="InterPro"/>
</dbReference>
<evidence type="ECO:0000256" key="1">
    <source>
        <dbReference type="ARBA" id="ARBA00022679"/>
    </source>
</evidence>
<dbReference type="OrthoDB" id="9811239at2"/>
<dbReference type="HOGENOM" id="CLU_061541_0_0_9"/>
<dbReference type="AlphaFoldDB" id="D9SM36"/>
<keyword evidence="4" id="KW-1185">Reference proteome</keyword>
<dbReference type="PANTHER" id="PTHR46401">
    <property type="entry name" value="GLYCOSYLTRANSFERASE WBBK-RELATED"/>
    <property type="match status" value="1"/>
</dbReference>
<dbReference type="PANTHER" id="PTHR46401:SF2">
    <property type="entry name" value="GLYCOSYLTRANSFERASE WBBK-RELATED"/>
    <property type="match status" value="1"/>
</dbReference>
<dbReference type="RefSeq" id="WP_010077014.1">
    <property type="nucleotide sequence ID" value="NC_014393.1"/>
</dbReference>
<protein>
    <submittedName>
        <fullName evidence="3">Glycosyl transferase group 1</fullName>
    </submittedName>
</protein>
<feature type="domain" description="Glycosyl transferase family 1" evidence="2">
    <location>
        <begin position="164"/>
        <end position="308"/>
    </location>
</feature>
<reference evidence="3 4" key="1">
    <citation type="submission" date="2010-08" db="EMBL/GenBank/DDBJ databases">
        <title>Complete sequence of Clostridium cellulovorans 743B.</title>
        <authorList>
            <consortium name="US DOE Joint Genome Institute"/>
            <person name="Lucas S."/>
            <person name="Copeland A."/>
            <person name="Lapidus A."/>
            <person name="Cheng J.-F."/>
            <person name="Bruce D."/>
            <person name="Goodwin L."/>
            <person name="Pitluck S."/>
            <person name="Chertkov O."/>
            <person name="Detter J.C."/>
            <person name="Han C."/>
            <person name="Tapia R."/>
            <person name="Land M."/>
            <person name="Hauser L."/>
            <person name="Chang Y.-J."/>
            <person name="Jeffries C."/>
            <person name="Kyrpides N."/>
            <person name="Ivanova N."/>
            <person name="Mikhailova N."/>
            <person name="Hemme C.L."/>
            <person name="Woyke T."/>
        </authorList>
    </citation>
    <scope>NUCLEOTIDE SEQUENCE [LARGE SCALE GENOMIC DNA]</scope>
    <source>
        <strain evidence="4">ATCC 35296 / DSM 3052 / OCM 3 / 743B</strain>
    </source>
</reference>
<evidence type="ECO:0000313" key="4">
    <source>
        <dbReference type="Proteomes" id="UP000002730"/>
    </source>
</evidence>
<dbReference type="Gene3D" id="3.40.50.2000">
    <property type="entry name" value="Glycogen Phosphorylase B"/>
    <property type="match status" value="2"/>
</dbReference>
<keyword evidence="1 3" id="KW-0808">Transferase</keyword>
<organism evidence="3 4">
    <name type="scientific">Clostridium cellulovorans (strain ATCC 35296 / DSM 3052 / OCM 3 / 743B)</name>
    <dbReference type="NCBI Taxonomy" id="573061"/>
    <lineage>
        <taxon>Bacteria</taxon>
        <taxon>Bacillati</taxon>
        <taxon>Bacillota</taxon>
        <taxon>Clostridia</taxon>
        <taxon>Eubacteriales</taxon>
        <taxon>Clostridiaceae</taxon>
        <taxon>Clostridium</taxon>
    </lineage>
</organism>
<dbReference type="EMBL" id="CP002160">
    <property type="protein sequence ID" value="ADL51767.1"/>
    <property type="molecule type" value="Genomic_DNA"/>
</dbReference>
<dbReference type="eggNOG" id="COG0438">
    <property type="taxonomic scope" value="Bacteria"/>
</dbReference>
<dbReference type="Pfam" id="PF00534">
    <property type="entry name" value="Glycos_transf_1"/>
    <property type="match status" value="1"/>
</dbReference>
<proteinExistence type="predicted"/>
<dbReference type="STRING" id="573061.Clocel_2024"/>
<dbReference type="CAZy" id="GT4">
    <property type="family name" value="Glycosyltransferase Family 4"/>
</dbReference>
<evidence type="ECO:0000259" key="2">
    <source>
        <dbReference type="Pfam" id="PF00534"/>
    </source>
</evidence>
<dbReference type="InterPro" id="IPR001296">
    <property type="entry name" value="Glyco_trans_1"/>
</dbReference>
<evidence type="ECO:0000313" key="3">
    <source>
        <dbReference type="EMBL" id="ADL51767.1"/>
    </source>
</evidence>
<sequence>MRVLLCVRKDYKRFNAGDSMYVSMIKKFLETTPIEIVINDGTIEDFSSFDIIHLFNLTSIGETYRYFKIAKKINKKIVISPMYWNLENYYSSIGDEEKLKLWRQINCYRREILRRSNKVICSSESEKKLIQEEYGKNIKCEIVYTGFFNESDEIPLLNFKERYKIDDYVLAVGNISKRKNQLALAKATKELGIQLVLIGSGDKNYLKMCTENENVLYLGDMNSYFTYNAYKFAKVHAMPSFGEIPGLSSLAAAAYGCNVVCTTEGSSKEYFKDLAFYTSPFDKNEIKDTIYQAFNTPKNDKLKDFVRKNYSWRDTIQKIADIYATLFYV</sequence>
<name>D9SM36_CLOC7</name>
<dbReference type="SUPFAM" id="SSF53756">
    <property type="entry name" value="UDP-Glycosyltransferase/glycogen phosphorylase"/>
    <property type="match status" value="1"/>
</dbReference>
<gene>
    <name evidence="3" type="ordered locus">Clocel_2024</name>
</gene>
<accession>D9SM36</accession>